<gene>
    <name evidence="3" type="ORF">UFOVP1081_45</name>
    <name evidence="4" type="ORF">UFOVP1433_45</name>
    <name evidence="2" type="ORF">UFOVP553_45</name>
</gene>
<dbReference type="EMBL" id="LR796529">
    <property type="protein sequence ID" value="CAB4149883.1"/>
    <property type="molecule type" value="Genomic_DNA"/>
</dbReference>
<evidence type="ECO:0000256" key="1">
    <source>
        <dbReference type="SAM" id="Phobius"/>
    </source>
</evidence>
<protein>
    <submittedName>
        <fullName evidence="3">Uncharacterized protein</fullName>
    </submittedName>
</protein>
<accession>A0A6J5QFJ1</accession>
<keyword evidence="1" id="KW-0472">Membrane</keyword>
<keyword evidence="1" id="KW-0812">Transmembrane</keyword>
<reference evidence="3" key="1">
    <citation type="submission" date="2020-05" db="EMBL/GenBank/DDBJ databases">
        <authorList>
            <person name="Chiriac C."/>
            <person name="Salcher M."/>
            <person name="Ghai R."/>
            <person name="Kavagutti S V."/>
        </authorList>
    </citation>
    <scope>NUCLEOTIDE SEQUENCE</scope>
</reference>
<organism evidence="3">
    <name type="scientific">uncultured Caudovirales phage</name>
    <dbReference type="NCBI Taxonomy" id="2100421"/>
    <lineage>
        <taxon>Viruses</taxon>
        <taxon>Duplodnaviria</taxon>
        <taxon>Heunggongvirae</taxon>
        <taxon>Uroviricota</taxon>
        <taxon>Caudoviricetes</taxon>
        <taxon>Peduoviridae</taxon>
        <taxon>Maltschvirus</taxon>
        <taxon>Maltschvirus maltsch</taxon>
    </lineage>
</organism>
<dbReference type="EMBL" id="LR797038">
    <property type="protein sequence ID" value="CAB4183239.1"/>
    <property type="molecule type" value="Genomic_DNA"/>
</dbReference>
<keyword evidence="1" id="KW-1133">Transmembrane helix</keyword>
<feature type="transmembrane region" description="Helical" evidence="1">
    <location>
        <begin position="12"/>
        <end position="33"/>
    </location>
</feature>
<sequence>MHAPRRFRRRRIIRDVCTIATFAAIVLAGYAAIAARHGLL</sequence>
<evidence type="ECO:0000313" key="3">
    <source>
        <dbReference type="EMBL" id="CAB4183239.1"/>
    </source>
</evidence>
<proteinExistence type="predicted"/>
<evidence type="ECO:0000313" key="2">
    <source>
        <dbReference type="EMBL" id="CAB4149883.1"/>
    </source>
</evidence>
<name>A0A6J5QFJ1_9CAUD</name>
<dbReference type="EMBL" id="LR797392">
    <property type="protein sequence ID" value="CAB4213037.1"/>
    <property type="molecule type" value="Genomic_DNA"/>
</dbReference>
<evidence type="ECO:0000313" key="4">
    <source>
        <dbReference type="EMBL" id="CAB4213037.1"/>
    </source>
</evidence>